<sequence>MRSVSFRSPINFYNDQIRYYLLLIFHLIDFLTFFIRLTILCAYDLVKISKLDTSHPYRKGLSYLILIIIFESFGSLIIIFSNFLYLITKYCIHAVYVGGDTSTYICCRQNTVWHLSTITCFKFKCYSEHPQGILLTRLVILVICFFFRFLSFMLGASCANRYSPLAVAYTSISSISLVLSTLLLTLEFIHFFRLWTYRPNNDYIRRLHRSHARFIPYEVTNDPQSGKWTLSLCPQQDNCKSESLHHLVFYHSTNLLSQQQQLPESIKDTIKQQKYIIAYYQTTSNIAYQIAYDGFPKRPKYSLELNSDIFFTLNLIYSPQKDAIFYVRLNIDTDCFTIIDDDNVDNEKLMAEDIFKKDSTRTIQGIFFQTKQKIYKSHYMIGYIITESDSADDSQLTIIEKPPISVQNFFDFKDKIPNYLKSDVIYNVKCKDCSSPYMGKTKRQACRRLYEHGLTKDTYSSQSSQLLSNVNPSSVTTAAQSVKTA</sequence>
<dbReference type="EMBL" id="CAJNOK010004007">
    <property type="protein sequence ID" value="CAF0922853.1"/>
    <property type="molecule type" value="Genomic_DNA"/>
</dbReference>
<feature type="transmembrane region" description="Helical" evidence="1">
    <location>
        <begin position="63"/>
        <end position="87"/>
    </location>
</feature>
<evidence type="ECO:0000313" key="4">
    <source>
        <dbReference type="Proteomes" id="UP000677228"/>
    </source>
</evidence>
<accession>A0A8S2DBF0</accession>
<dbReference type="AlphaFoldDB" id="A0A8S2DBF0"/>
<name>A0A8S2DBF0_9BILA</name>
<feature type="transmembrane region" description="Helical" evidence="1">
    <location>
        <begin position="20"/>
        <end position="43"/>
    </location>
</feature>
<keyword evidence="1" id="KW-1133">Transmembrane helix</keyword>
<organism evidence="2 4">
    <name type="scientific">Didymodactylos carnosus</name>
    <dbReference type="NCBI Taxonomy" id="1234261"/>
    <lineage>
        <taxon>Eukaryota</taxon>
        <taxon>Metazoa</taxon>
        <taxon>Spiralia</taxon>
        <taxon>Gnathifera</taxon>
        <taxon>Rotifera</taxon>
        <taxon>Eurotatoria</taxon>
        <taxon>Bdelloidea</taxon>
        <taxon>Philodinida</taxon>
        <taxon>Philodinidae</taxon>
        <taxon>Didymodactylos</taxon>
    </lineage>
</organism>
<dbReference type="Proteomes" id="UP000677228">
    <property type="component" value="Unassembled WGS sequence"/>
</dbReference>
<evidence type="ECO:0000313" key="3">
    <source>
        <dbReference type="EMBL" id="CAF3700128.1"/>
    </source>
</evidence>
<evidence type="ECO:0000256" key="1">
    <source>
        <dbReference type="SAM" id="Phobius"/>
    </source>
</evidence>
<reference evidence="2" key="1">
    <citation type="submission" date="2021-02" db="EMBL/GenBank/DDBJ databases">
        <authorList>
            <person name="Nowell W R."/>
        </authorList>
    </citation>
    <scope>NUCLEOTIDE SEQUENCE</scope>
</reference>
<dbReference type="Proteomes" id="UP000682733">
    <property type="component" value="Unassembled WGS sequence"/>
</dbReference>
<proteinExistence type="predicted"/>
<protein>
    <submittedName>
        <fullName evidence="2">Uncharacterized protein</fullName>
    </submittedName>
</protein>
<feature type="transmembrane region" description="Helical" evidence="1">
    <location>
        <begin position="134"/>
        <end position="154"/>
    </location>
</feature>
<keyword evidence="1" id="KW-0812">Transmembrane</keyword>
<dbReference type="EMBL" id="CAJOBA010004009">
    <property type="protein sequence ID" value="CAF3700128.1"/>
    <property type="molecule type" value="Genomic_DNA"/>
</dbReference>
<keyword evidence="1" id="KW-0472">Membrane</keyword>
<evidence type="ECO:0000313" key="2">
    <source>
        <dbReference type="EMBL" id="CAF0922853.1"/>
    </source>
</evidence>
<feature type="transmembrane region" description="Helical" evidence="1">
    <location>
        <begin position="166"/>
        <end position="189"/>
    </location>
</feature>
<gene>
    <name evidence="2" type="ORF">OVA965_LOCUS10718</name>
    <name evidence="3" type="ORF">TMI583_LOCUS10714</name>
</gene>
<comment type="caution">
    <text evidence="2">The sequence shown here is derived from an EMBL/GenBank/DDBJ whole genome shotgun (WGS) entry which is preliminary data.</text>
</comment>